<keyword evidence="2" id="KW-1003">Cell membrane</keyword>
<dbReference type="GO" id="GO:0005886">
    <property type="term" value="C:plasma membrane"/>
    <property type="evidence" value="ECO:0007669"/>
    <property type="project" value="UniProtKB-SubCell"/>
</dbReference>
<reference evidence="11 12" key="1">
    <citation type="journal article" date="2012" name="BMC Genomics">
        <title>Comparative genomics of Brachyspira pilosicoli strains: genome rearrangements, reductions and correlation of genetic compliment with phenotypic diversity.</title>
        <authorList>
            <person name="Mappley L.J."/>
            <person name="Black M.L."/>
            <person name="Abuoun M."/>
            <person name="Darby A.C."/>
            <person name="Woodward M.J."/>
            <person name="Parkhill J."/>
            <person name="Turner A.K."/>
            <person name="Bellgard M.I."/>
            <person name="La T."/>
            <person name="Phillips N.D."/>
            <person name="La Ragione R.M."/>
            <person name="Hampson D.J."/>
        </authorList>
    </citation>
    <scope>NUCLEOTIDE SEQUENCE [LARGE SCALE GENOMIC DNA]</scope>
    <source>
        <strain evidence="11">B2904</strain>
    </source>
</reference>
<protein>
    <submittedName>
        <fullName evidence="11">Methyl-accepting chemotaxis-like domains (Chemotaxis sensory transducer)</fullName>
    </submittedName>
</protein>
<accession>J9UTM3</accession>
<proteinExistence type="inferred from homology"/>
<evidence type="ECO:0000259" key="10">
    <source>
        <dbReference type="PROSITE" id="PS50111"/>
    </source>
</evidence>
<dbReference type="InterPro" id="IPR004090">
    <property type="entry name" value="Chemotax_Me-accpt_rcpt"/>
</dbReference>
<keyword evidence="4 9" id="KW-0812">Transmembrane</keyword>
<evidence type="ECO:0000256" key="3">
    <source>
        <dbReference type="ARBA" id="ARBA00022500"/>
    </source>
</evidence>
<dbReference type="SUPFAM" id="SSF58104">
    <property type="entry name" value="Methyl-accepting chemotaxis protein (MCP) signaling domain"/>
    <property type="match status" value="1"/>
</dbReference>
<keyword evidence="5 9" id="KW-1133">Transmembrane helix</keyword>
<gene>
    <name evidence="11" type="primary">mcpB</name>
    <name evidence="11" type="ORF">B2904_orf1267</name>
</gene>
<dbReference type="PROSITE" id="PS50111">
    <property type="entry name" value="CHEMOTAXIS_TRANSDUC_2"/>
    <property type="match status" value="1"/>
</dbReference>
<dbReference type="PANTHER" id="PTHR43531:SF11">
    <property type="entry name" value="METHYL-ACCEPTING CHEMOTAXIS PROTEIN 3"/>
    <property type="match status" value="1"/>
</dbReference>
<dbReference type="HOGENOM" id="CLU_000445_107_12_12"/>
<dbReference type="PRINTS" id="PR00260">
    <property type="entry name" value="CHEMTRNSDUCR"/>
</dbReference>
<dbReference type="Proteomes" id="UP000007346">
    <property type="component" value="Chromosome"/>
</dbReference>
<keyword evidence="6 9" id="KW-0472">Membrane</keyword>
<evidence type="ECO:0000256" key="8">
    <source>
        <dbReference type="PROSITE-ProRule" id="PRU00284"/>
    </source>
</evidence>
<evidence type="ECO:0000256" key="5">
    <source>
        <dbReference type="ARBA" id="ARBA00022989"/>
    </source>
</evidence>
<dbReference type="InterPro" id="IPR051310">
    <property type="entry name" value="MCP_chemotaxis"/>
</dbReference>
<feature type="transmembrane region" description="Helical" evidence="9">
    <location>
        <begin position="282"/>
        <end position="306"/>
    </location>
</feature>
<dbReference type="CDD" id="cd18774">
    <property type="entry name" value="PDC2_HK_sensor"/>
    <property type="match status" value="1"/>
</dbReference>
<dbReference type="PANTHER" id="PTHR43531">
    <property type="entry name" value="PROTEIN ICFG"/>
    <property type="match status" value="1"/>
</dbReference>
<dbReference type="EMBL" id="CP003490">
    <property type="protein sequence ID" value="AFR70604.1"/>
    <property type="molecule type" value="Genomic_DNA"/>
</dbReference>
<evidence type="ECO:0000256" key="7">
    <source>
        <dbReference type="ARBA" id="ARBA00029447"/>
    </source>
</evidence>
<evidence type="ECO:0000256" key="1">
    <source>
        <dbReference type="ARBA" id="ARBA00004651"/>
    </source>
</evidence>
<name>J9UTM3_BRAPL</name>
<evidence type="ECO:0000256" key="2">
    <source>
        <dbReference type="ARBA" id="ARBA00022475"/>
    </source>
</evidence>
<dbReference type="GO" id="GO:0007165">
    <property type="term" value="P:signal transduction"/>
    <property type="evidence" value="ECO:0007669"/>
    <property type="project" value="UniProtKB-KW"/>
</dbReference>
<feature type="domain" description="Methyl-accepting transducer" evidence="10">
    <location>
        <begin position="363"/>
        <end position="592"/>
    </location>
</feature>
<organism evidence="11 12">
    <name type="scientific">Brachyspira pilosicoli B2904</name>
    <dbReference type="NCBI Taxonomy" id="1133568"/>
    <lineage>
        <taxon>Bacteria</taxon>
        <taxon>Pseudomonadati</taxon>
        <taxon>Spirochaetota</taxon>
        <taxon>Spirochaetia</taxon>
        <taxon>Brachyspirales</taxon>
        <taxon>Brachyspiraceae</taxon>
        <taxon>Brachyspira</taxon>
    </lineage>
</organism>
<comment type="subcellular location">
    <subcellularLocation>
        <location evidence="1">Cell membrane</location>
        <topology evidence="1">Multi-pass membrane protein</topology>
    </subcellularLocation>
</comment>
<evidence type="ECO:0000313" key="12">
    <source>
        <dbReference type="Proteomes" id="UP000007346"/>
    </source>
</evidence>
<dbReference type="AlphaFoldDB" id="J9UTM3"/>
<comment type="similarity">
    <text evidence="7">Belongs to the methyl-accepting chemotaxis (MCP) protein family.</text>
</comment>
<keyword evidence="3" id="KW-0145">Chemotaxis</keyword>
<evidence type="ECO:0000256" key="6">
    <source>
        <dbReference type="ARBA" id="ARBA00023136"/>
    </source>
</evidence>
<dbReference type="RefSeq" id="WP_014935927.1">
    <property type="nucleotide sequence ID" value="NC_018607.1"/>
</dbReference>
<sequence length="610" mass="68313">MDKLKVSRRAVVLKFVIPYFIFFVLICIPIYLVYYNSYKQNFIYDISYMMEDVSSNILEWISEYSVKVDAAENFIKSDLPEYYINLSVSNVKASDKEIFDIYFGNTTPYSQGGQFITALGDIPSDYDQTSREWYIGAVNTNNIFVTEPYTDISVDSVIITLSKKVSDSYGNLKGVVALDVYFSKIQEIINKIKNDKGYEFFVVLEDGRYFNHDNKDYLLNSKYLAFNIAEFAKIKNNIKNGSAVSVLRNEWYGIREVKGLPWYIIAKGNNNDLKSNVGKLTFYLLMIIMLSIILEIVLVTVITIPITNTLNEAVKHINKMALGNFDIDNDNNKTNHNIAQVLSSSIYEMQKNISSVIYNLKLDIDSINSEMDKISSGNSDLSVKTLSQSSSINELASSIESLSSSITETYVNTNKAKEISEKALEYTSRGVDIVSRTLSNMTEISEASKNISEIIKMIQSIAFQTNILALNAAVEAARAGEQGKGFAVVASEVRNLAQTSAKAADDITDIVESTIQKIDSGYETVSESSSILEEINNFVTEVSNSLINISNAAEEEKDNIEQINISVSSINDITQRNTSLANDSATSSREILNKTENIAENISYFKFKKI</sequence>
<dbReference type="InterPro" id="IPR029151">
    <property type="entry name" value="Sensor-like_sf"/>
</dbReference>
<evidence type="ECO:0000313" key="11">
    <source>
        <dbReference type="EMBL" id="AFR70604.1"/>
    </source>
</evidence>
<dbReference type="SUPFAM" id="SSF103190">
    <property type="entry name" value="Sensory domain-like"/>
    <property type="match status" value="1"/>
</dbReference>
<dbReference type="Gene3D" id="3.30.450.20">
    <property type="entry name" value="PAS domain"/>
    <property type="match status" value="2"/>
</dbReference>
<dbReference type="InterPro" id="IPR004089">
    <property type="entry name" value="MCPsignal_dom"/>
</dbReference>
<feature type="transmembrane region" description="Helical" evidence="9">
    <location>
        <begin position="12"/>
        <end position="34"/>
    </location>
</feature>
<dbReference type="PATRIC" id="fig|1133568.3.peg.1265"/>
<dbReference type="SMART" id="SM00283">
    <property type="entry name" value="MA"/>
    <property type="match status" value="1"/>
</dbReference>
<dbReference type="GO" id="GO:0004888">
    <property type="term" value="F:transmembrane signaling receptor activity"/>
    <property type="evidence" value="ECO:0007669"/>
    <property type="project" value="InterPro"/>
</dbReference>
<dbReference type="CDD" id="cd11386">
    <property type="entry name" value="MCP_signal"/>
    <property type="match status" value="1"/>
</dbReference>
<dbReference type="GO" id="GO:0006935">
    <property type="term" value="P:chemotaxis"/>
    <property type="evidence" value="ECO:0007669"/>
    <property type="project" value="UniProtKB-KW"/>
</dbReference>
<dbReference type="Pfam" id="PF02743">
    <property type="entry name" value="dCache_1"/>
    <property type="match status" value="1"/>
</dbReference>
<evidence type="ECO:0000256" key="9">
    <source>
        <dbReference type="SAM" id="Phobius"/>
    </source>
</evidence>
<evidence type="ECO:0000256" key="4">
    <source>
        <dbReference type="ARBA" id="ARBA00022692"/>
    </source>
</evidence>
<keyword evidence="8" id="KW-0807">Transducer</keyword>
<dbReference type="InterPro" id="IPR033479">
    <property type="entry name" value="dCache_1"/>
</dbReference>
<dbReference type="Gene3D" id="1.10.287.950">
    <property type="entry name" value="Methyl-accepting chemotaxis protein"/>
    <property type="match status" value="1"/>
</dbReference>
<dbReference type="Pfam" id="PF00015">
    <property type="entry name" value="MCPsignal"/>
    <property type="match status" value="1"/>
</dbReference>
<dbReference type="KEGG" id="bpj:B2904_orf1267"/>